<dbReference type="Gene3D" id="2.80.10.50">
    <property type="match status" value="1"/>
</dbReference>
<comment type="similarity">
    <text evidence="1">Belongs to the heparin-binding growth factors family.</text>
</comment>
<dbReference type="SUPFAM" id="SSF50353">
    <property type="entry name" value="Cytokine"/>
    <property type="match status" value="1"/>
</dbReference>
<sequence>MLGNLPSAKFIGICLILCCPNLWTMSLVIPRKHRIHTPSLIDIHETSKKTEIVPTANLEELSNITKKDDTKGMTSDQPSQDATSLDRILNTILSDKTNARKVYLRSKIKGFYLKMNNDGHLSGTHDISDKKAIFVIETMTRGVVRIKSESTGKYICINQNGKLVTKAKPILKCLLRQYFEENYYHIFWSYKYSRVSDGESGWLLALRDNGRIKRPSKTKLGDNSTFFFIQDAQNLWLG</sequence>
<name>T2MGW1_HYDVU</name>
<evidence type="ECO:0000256" key="1">
    <source>
        <dbReference type="ARBA" id="ARBA00007936"/>
    </source>
</evidence>
<evidence type="ECO:0000313" key="2">
    <source>
        <dbReference type="EMBL" id="CDG71508.1"/>
    </source>
</evidence>
<organism evidence="2">
    <name type="scientific">Hydra vulgaris</name>
    <name type="common">Hydra</name>
    <name type="synonym">Hydra attenuata</name>
    <dbReference type="NCBI Taxonomy" id="6087"/>
    <lineage>
        <taxon>Eukaryota</taxon>
        <taxon>Metazoa</taxon>
        <taxon>Cnidaria</taxon>
        <taxon>Hydrozoa</taxon>
        <taxon>Hydroidolina</taxon>
        <taxon>Anthoathecata</taxon>
        <taxon>Aplanulata</taxon>
        <taxon>Hydridae</taxon>
        <taxon>Hydra</taxon>
    </lineage>
</organism>
<dbReference type="OrthoDB" id="5987799at2759"/>
<accession>T2MGW1</accession>
<dbReference type="KEGG" id="hmg:101236336"/>
<dbReference type="SMR" id="T2MGW1"/>
<gene>
    <name evidence="2" type="primary">FGF1</name>
</gene>
<dbReference type="GO" id="GO:0008083">
    <property type="term" value="F:growth factor activity"/>
    <property type="evidence" value="ECO:0007669"/>
    <property type="project" value="InterPro"/>
</dbReference>
<dbReference type="InterPro" id="IPR002209">
    <property type="entry name" value="Fibroblast_GF_fam"/>
</dbReference>
<reference evidence="2" key="1">
    <citation type="journal article" date="2013" name="Genome Biol. Evol.">
        <title>Punctuated emergences of genetic and phenotypic innovations in eumetazoan, bilaterian, euteleostome, and hominidae ancestors.</title>
        <authorList>
            <person name="Wenger Y."/>
            <person name="Galliot B."/>
        </authorList>
    </citation>
    <scope>NUCLEOTIDE SEQUENCE</scope>
    <source>
        <tissue evidence="2">Whole animals</tissue>
    </source>
</reference>
<feature type="non-terminal residue" evidence="2">
    <location>
        <position position="1"/>
    </location>
</feature>
<dbReference type="SMART" id="SM00442">
    <property type="entry name" value="FGF"/>
    <property type="match status" value="1"/>
</dbReference>
<dbReference type="InterPro" id="IPR008996">
    <property type="entry name" value="IL1/FGF"/>
</dbReference>
<protein>
    <submittedName>
        <fullName evidence="2">Heparin-binding growth factor 1</fullName>
    </submittedName>
</protein>
<dbReference type="PANTHER" id="PTHR11486">
    <property type="entry name" value="FIBROBLAST GROWTH FACTOR"/>
    <property type="match status" value="1"/>
</dbReference>
<dbReference type="AlphaFoldDB" id="T2MGW1"/>
<dbReference type="CDD" id="cd00058">
    <property type="entry name" value="beta-trefoil_FGF"/>
    <property type="match status" value="1"/>
</dbReference>
<dbReference type="PRINTS" id="PR00262">
    <property type="entry name" value="IL1HBGF"/>
</dbReference>
<dbReference type="Pfam" id="PF00167">
    <property type="entry name" value="FGF"/>
    <property type="match status" value="1"/>
</dbReference>
<proteinExistence type="evidence at transcript level"/>
<dbReference type="EMBL" id="HAAD01005276">
    <property type="protein sequence ID" value="CDG71508.1"/>
    <property type="molecule type" value="mRNA"/>
</dbReference>
<dbReference type="InterPro" id="IPR056378">
    <property type="entry name" value="Let-756-like_FGF"/>
</dbReference>